<dbReference type="AlphaFoldDB" id="E7GN31"/>
<dbReference type="STRING" id="1512.GCA_900049235_02451"/>
<accession>E7GN31</accession>
<dbReference type="RefSeq" id="WP_003500510.1">
    <property type="nucleotide sequence ID" value="NZ_GL834310.1"/>
</dbReference>
<dbReference type="Pfam" id="PF23911">
    <property type="entry name" value="DUF7253"/>
    <property type="match status" value="1"/>
</dbReference>
<evidence type="ECO:0000313" key="3">
    <source>
        <dbReference type="Proteomes" id="UP000002970"/>
    </source>
</evidence>
<dbReference type="HOGENOM" id="CLU_2246265_0_0_9"/>
<protein>
    <recommendedName>
        <fullName evidence="1">DUF7253 domain-containing protein</fullName>
    </recommendedName>
</protein>
<dbReference type="eggNOG" id="ENOG5032XYV">
    <property type="taxonomic scope" value="Bacteria"/>
</dbReference>
<dbReference type="EMBL" id="ADLQ01000051">
    <property type="protein sequence ID" value="EGA93832.1"/>
    <property type="molecule type" value="Genomic_DNA"/>
</dbReference>
<proteinExistence type="predicted"/>
<comment type="caution">
    <text evidence="2">The sequence shown here is derived from an EMBL/GenBank/DDBJ whole genome shotgun (WGS) entry which is preliminary data.</text>
</comment>
<gene>
    <name evidence="2" type="ORF">HMPREF9474_02268</name>
</gene>
<sequence length="110" mass="12652">MSKFYGAIGYSVTEENRPGVWGEKITVRDYYGDVIRNTRQYQSSDNLNDNLNVSNEFSIVADPFAYANFHSMRFIEYMGAKWKISNVEVQYPRLILTVGGVYNEQTTETA</sequence>
<dbReference type="Proteomes" id="UP000002970">
    <property type="component" value="Unassembled WGS sequence"/>
</dbReference>
<reference evidence="2 3" key="1">
    <citation type="submission" date="2010-12" db="EMBL/GenBank/DDBJ databases">
        <title>The Genome Sequence of Clostridium symbiosum strain WAL-14163.</title>
        <authorList>
            <person name="Earl A."/>
            <person name="Ward D."/>
            <person name="Feldgarden M."/>
            <person name="Gevers D."/>
            <person name="Finegold S.M."/>
            <person name="Summanen P.H."/>
            <person name="Molitoris D.R."/>
            <person name="Vaisanen M.L."/>
            <person name="Daigneault M."/>
            <person name="Young S.K."/>
            <person name="Zeng Q."/>
            <person name="Gargeya S."/>
            <person name="Fitzgerald M."/>
            <person name="Haas B."/>
            <person name="Abouelleil A."/>
            <person name="Alvarado L."/>
            <person name="Arachchi H.M."/>
            <person name="Berlin A."/>
            <person name="Brown A."/>
            <person name="Chapman S.B."/>
            <person name="Chen Z."/>
            <person name="Dunbar C."/>
            <person name="Freedman E."/>
            <person name="Gearin G."/>
            <person name="Gellesch M."/>
            <person name="Goldberg J."/>
            <person name="Griggs A."/>
            <person name="Gujja S."/>
            <person name="Heilman E."/>
            <person name="Heiman D."/>
            <person name="Howarth C."/>
            <person name="Larson L."/>
            <person name="Lui A."/>
            <person name="MacDonald P.J.P."/>
            <person name="Mehta T."/>
            <person name="Montmayeur A."/>
            <person name="Murphy C."/>
            <person name="Neiman D."/>
            <person name="Pearson M."/>
            <person name="Priest M."/>
            <person name="Roberts A."/>
            <person name="Saif S."/>
            <person name="Shea T."/>
            <person name="Shenoy N."/>
            <person name="Sisk P."/>
            <person name="Stolte C."/>
            <person name="Sykes S."/>
            <person name="White J."/>
            <person name="Yandava C."/>
            <person name="Nusbaum C."/>
            <person name="Birren B."/>
        </authorList>
    </citation>
    <scope>NUCLEOTIDE SEQUENCE [LARGE SCALE GENOMIC DNA]</scope>
    <source>
        <strain evidence="2 3">WAL-14163</strain>
    </source>
</reference>
<name>E7GN31_CLOS6</name>
<evidence type="ECO:0000313" key="2">
    <source>
        <dbReference type="EMBL" id="EGA93832.1"/>
    </source>
</evidence>
<feature type="domain" description="DUF7253" evidence="1">
    <location>
        <begin position="1"/>
        <end position="109"/>
    </location>
</feature>
<organism evidence="2 3">
    <name type="scientific">Clostridium symbiosum (strain WAL-14163)</name>
    <dbReference type="NCBI Taxonomy" id="742740"/>
    <lineage>
        <taxon>Bacteria</taxon>
        <taxon>Bacillati</taxon>
        <taxon>Bacillota</taxon>
        <taxon>Clostridia</taxon>
        <taxon>Lachnospirales</taxon>
        <taxon>Lachnospiraceae</taxon>
        <taxon>Otoolea</taxon>
    </lineage>
</organism>
<dbReference type="InterPro" id="IPR055677">
    <property type="entry name" value="DUF7253"/>
</dbReference>
<keyword evidence="3" id="KW-1185">Reference proteome</keyword>
<evidence type="ECO:0000259" key="1">
    <source>
        <dbReference type="Pfam" id="PF23911"/>
    </source>
</evidence>